<dbReference type="EMBL" id="BMJW01000001">
    <property type="protein sequence ID" value="GGG96930.1"/>
    <property type="molecule type" value="Genomic_DNA"/>
</dbReference>
<reference evidence="13" key="2">
    <citation type="submission" date="2020-09" db="EMBL/GenBank/DDBJ databases">
        <authorList>
            <person name="Sun Q."/>
            <person name="Zhou Y."/>
        </authorList>
    </citation>
    <scope>NUCLEOTIDE SEQUENCE</scope>
    <source>
        <strain evidence="13">CGMCC 1.15763</strain>
    </source>
</reference>
<sequence>MAILSKIRERSMALILVIGLALFAFVLDPSSIQDFFNSSNINTVGEVGGETISRKEFSEALEAYRAQYGSQITEMQASNDVWNTLIRQKVYQTQLAKSGITVGEADVWNALIETSSIQEDPQFQNAAGMFDQERLKEFLATVKEDPNQIDTWTAWTNYMAQIKDNLEYTTYNSLITAGLGASLKEGEFQYFNNNTKISADYVFVPYTSVSDSLINVTKSEIEDYIKKNEDQFKVEETRNLKLVKFNILPTANDETEIKEELSSLLEDKGDLKGFKNTEDLQEFFAENDSDLPLTNTYSFKNTVSAAIAENVFNGKEGDVFGPYKDNGSFKISKITEIRQMPDSVRASHILIPFIGSLYADQDTKKTEEQAKKTADSIYSLVRRNKTRFASIADEINIDMTKGKGGDIDWITTDVAFSPNFDADFADYLFFNKAGSVGVIKSRFGYQIIRIDESKNKQKAVKLATFSRQIEASTTTENTVFQNAETFALALSNGQAFDVAAKEKQLNVQPVIGLRVLDENIPGVGRQRDIVQWAFDSDNEIGDYKRFDVNGGYVVAVLSGQTEKGLMSAVKAAPIVKPILINQKKAKMIGEKMQGATLDAIAKNNATIVQSEASVSMQSPILTGVGFEPKLIGAFAAAKENTLFTNVAGEKGVFAFEVTKKELPVALPNYDTYRKRIEAQRKTQTNFMYEAIKKSANIEDNRAAFYGIN</sequence>
<keyword evidence="2" id="KW-1003">Cell membrane</keyword>
<comment type="subcellular location">
    <subcellularLocation>
        <location evidence="1">Cell inner membrane</location>
        <topology evidence="1">Single-pass type II membrane protein</topology>
        <orientation evidence="1">Periplasmic side</orientation>
    </subcellularLocation>
</comment>
<dbReference type="Pfam" id="PF13616">
    <property type="entry name" value="Rotamase_3"/>
    <property type="match status" value="1"/>
</dbReference>
<evidence type="ECO:0000256" key="5">
    <source>
        <dbReference type="ARBA" id="ARBA00022989"/>
    </source>
</evidence>
<dbReference type="SUPFAM" id="SSF54534">
    <property type="entry name" value="FKBP-like"/>
    <property type="match status" value="1"/>
</dbReference>
<dbReference type="GO" id="GO:0003755">
    <property type="term" value="F:peptidyl-prolyl cis-trans isomerase activity"/>
    <property type="evidence" value="ECO:0007669"/>
    <property type="project" value="UniProtKB-KW"/>
</dbReference>
<dbReference type="PANTHER" id="PTHR47529">
    <property type="entry name" value="PEPTIDYL-PROLYL CIS-TRANS ISOMERASE D"/>
    <property type="match status" value="1"/>
</dbReference>
<name>A0A917MCX9_9FLAO</name>
<keyword evidence="5" id="KW-1133">Transmembrane helix</keyword>
<gene>
    <name evidence="13" type="ORF">GCM10011416_13520</name>
</gene>
<evidence type="ECO:0000256" key="11">
    <source>
        <dbReference type="PROSITE-ProRule" id="PRU00278"/>
    </source>
</evidence>
<protein>
    <recommendedName>
        <fullName evidence="9">Periplasmic chaperone PpiD</fullName>
    </recommendedName>
    <alternativeName>
        <fullName evidence="10">Periplasmic folding chaperone</fullName>
    </alternativeName>
</protein>
<organism evidence="13 14">
    <name type="scientific">Polaribacter pacificus</name>
    <dbReference type="NCBI Taxonomy" id="1775173"/>
    <lineage>
        <taxon>Bacteria</taxon>
        <taxon>Pseudomonadati</taxon>
        <taxon>Bacteroidota</taxon>
        <taxon>Flavobacteriia</taxon>
        <taxon>Flavobacteriales</taxon>
        <taxon>Flavobacteriaceae</taxon>
    </lineage>
</organism>
<evidence type="ECO:0000256" key="3">
    <source>
        <dbReference type="ARBA" id="ARBA00022519"/>
    </source>
</evidence>
<keyword evidence="3" id="KW-0997">Cell inner membrane</keyword>
<evidence type="ECO:0000256" key="4">
    <source>
        <dbReference type="ARBA" id="ARBA00022692"/>
    </source>
</evidence>
<proteinExistence type="inferred from homology"/>
<dbReference type="PANTHER" id="PTHR47529:SF1">
    <property type="entry name" value="PERIPLASMIC CHAPERONE PPID"/>
    <property type="match status" value="1"/>
</dbReference>
<evidence type="ECO:0000256" key="10">
    <source>
        <dbReference type="ARBA" id="ARBA00042775"/>
    </source>
</evidence>
<reference evidence="13" key="1">
    <citation type="journal article" date="2014" name="Int. J. Syst. Evol. Microbiol.">
        <title>Complete genome sequence of Corynebacterium casei LMG S-19264T (=DSM 44701T), isolated from a smear-ripened cheese.</title>
        <authorList>
            <consortium name="US DOE Joint Genome Institute (JGI-PGF)"/>
            <person name="Walter F."/>
            <person name="Albersmeier A."/>
            <person name="Kalinowski J."/>
            <person name="Ruckert C."/>
        </authorList>
    </citation>
    <scope>NUCLEOTIDE SEQUENCE</scope>
    <source>
        <strain evidence="13">CGMCC 1.15763</strain>
    </source>
</reference>
<dbReference type="InterPro" id="IPR052029">
    <property type="entry name" value="PpiD_chaperone"/>
</dbReference>
<dbReference type="Gene3D" id="3.10.50.40">
    <property type="match status" value="1"/>
</dbReference>
<dbReference type="Proteomes" id="UP000633278">
    <property type="component" value="Unassembled WGS sequence"/>
</dbReference>
<comment type="similarity">
    <text evidence="8">Belongs to the PpiD chaperone family.</text>
</comment>
<accession>A0A917MCX9</accession>
<comment type="caution">
    <text evidence="13">The sequence shown here is derived from an EMBL/GenBank/DDBJ whole genome shotgun (WGS) entry which is preliminary data.</text>
</comment>
<evidence type="ECO:0000256" key="1">
    <source>
        <dbReference type="ARBA" id="ARBA00004382"/>
    </source>
</evidence>
<dbReference type="InterPro" id="IPR000297">
    <property type="entry name" value="PPIase_PpiC"/>
</dbReference>
<dbReference type="Pfam" id="PF13623">
    <property type="entry name" value="SurA_N_2"/>
    <property type="match status" value="1"/>
</dbReference>
<dbReference type="GO" id="GO:0005886">
    <property type="term" value="C:plasma membrane"/>
    <property type="evidence" value="ECO:0007669"/>
    <property type="project" value="UniProtKB-SubCell"/>
</dbReference>
<keyword evidence="6" id="KW-0472">Membrane</keyword>
<evidence type="ECO:0000259" key="12">
    <source>
        <dbReference type="PROSITE" id="PS50198"/>
    </source>
</evidence>
<evidence type="ECO:0000313" key="13">
    <source>
        <dbReference type="EMBL" id="GGG96930.1"/>
    </source>
</evidence>
<dbReference type="InterPro" id="IPR027304">
    <property type="entry name" value="Trigger_fact/SurA_dom_sf"/>
</dbReference>
<evidence type="ECO:0000256" key="2">
    <source>
        <dbReference type="ARBA" id="ARBA00022475"/>
    </source>
</evidence>
<keyword evidence="11" id="KW-0697">Rotamase</keyword>
<keyword evidence="4" id="KW-0812">Transmembrane</keyword>
<evidence type="ECO:0000256" key="8">
    <source>
        <dbReference type="ARBA" id="ARBA00038408"/>
    </source>
</evidence>
<keyword evidence="14" id="KW-1185">Reference proteome</keyword>
<keyword evidence="11 13" id="KW-0413">Isomerase</keyword>
<dbReference type="SUPFAM" id="SSF109998">
    <property type="entry name" value="Triger factor/SurA peptide-binding domain-like"/>
    <property type="match status" value="1"/>
</dbReference>
<dbReference type="InterPro" id="IPR046357">
    <property type="entry name" value="PPIase_dom_sf"/>
</dbReference>
<evidence type="ECO:0000256" key="6">
    <source>
        <dbReference type="ARBA" id="ARBA00023136"/>
    </source>
</evidence>
<evidence type="ECO:0000256" key="9">
    <source>
        <dbReference type="ARBA" id="ARBA00040743"/>
    </source>
</evidence>
<evidence type="ECO:0000313" key="14">
    <source>
        <dbReference type="Proteomes" id="UP000633278"/>
    </source>
</evidence>
<feature type="domain" description="PpiC" evidence="12">
    <location>
        <begin position="341"/>
        <end position="452"/>
    </location>
</feature>
<dbReference type="AlphaFoldDB" id="A0A917MCX9"/>
<dbReference type="PROSITE" id="PS50198">
    <property type="entry name" value="PPIC_PPIASE_2"/>
    <property type="match status" value="1"/>
</dbReference>
<evidence type="ECO:0000256" key="7">
    <source>
        <dbReference type="ARBA" id="ARBA00023186"/>
    </source>
</evidence>
<dbReference type="RefSeq" id="WP_188598501.1">
    <property type="nucleotide sequence ID" value="NZ_BMJW01000001.1"/>
</dbReference>
<keyword evidence="7" id="KW-0143">Chaperone</keyword>